<dbReference type="EMBL" id="OP429141">
    <property type="protein sequence ID" value="WEG71596.1"/>
    <property type="molecule type" value="Genomic_DNA"/>
</dbReference>
<reference evidence="8" key="2">
    <citation type="submission" date="2023-06" db="EMBL/GenBank/DDBJ databases">
        <title>Isolation and genome sequencing of cytomegaloviruses from Natal multimammate mice (Mastomys natalensis).</title>
        <authorList>
            <person name="Jarvis M.A."/>
            <person name="Davison A.J."/>
        </authorList>
    </citation>
    <scope>NUCLEOTIDE SEQUENCE</scope>
    <source>
        <strain evidence="7">Mnat18</strain>
        <strain evidence="8">Mnat19</strain>
        <strain evidence="10">Mnat2</strain>
        <strain evidence="9">Mnat29</strain>
        <strain evidence="11">Mnat33</strain>
    </source>
</reference>
<sequence>METHLRFEPDIRGDCHDYAFPVHIIFTQNTFSYDEFKFLHSISFKVISRPDTRWKPVGFFEKIDREFLIKSILYERCKHLSADPGETPLTLYGGEERCTYGLVFSVILDLKENDWYKDVIRFRLLVGDDKVMDMDCTVVKLIREGLRFYNEVKRLHPREACRSRDGGQRRDVLSVEEDLDLPEGILPDESGFFDLGDRRKMSTEMEERLARFTVKRTSASDFGPLEPPSKVRGREIKSKRGEFFTDSDIVSEPVPVRSRTDKWFSGDNSIRVSRVQEVIGPRCFVVVWYSESCGLNVEIDTGKLDDSEAAVTSFQYTRLWEAAVTRVYNTAVREMVSIVSRIGSLSQRFYVNLCSDLRGKNLAELFWLSRDAWIVNATVDGCIIKAVSADLHQRRRNDDCNGWRVGWADVIWPARGRVASGIPVRLMRVGGDGLWRSYFDNGTSTDWELNPEVCILYAFQDKTLLWALPGGFCVSFTLRADDADIKIIREKFEKH</sequence>
<dbReference type="EMBL" id="OP429139">
    <property type="protein sequence ID" value="WEG71317.1"/>
    <property type="molecule type" value="Genomic_DNA"/>
</dbReference>
<evidence type="ECO:0000313" key="11">
    <source>
        <dbReference type="EMBL" id="WEG69643.1"/>
    </source>
</evidence>
<evidence type="ECO:0000256" key="5">
    <source>
        <dbReference type="ARBA" id="ARBA00022921"/>
    </source>
</evidence>
<dbReference type="EMBL" id="OP429124">
    <property type="protein sequence ID" value="WEG69228.1"/>
    <property type="molecule type" value="Genomic_DNA"/>
</dbReference>
<reference evidence="8" key="1">
    <citation type="submission" date="2022-09" db="EMBL/GenBank/DDBJ databases">
        <authorList>
            <person name="Vucak M."/>
            <person name="Davison A.J."/>
        </authorList>
    </citation>
    <scope>NUCLEOTIDE SEQUENCE</scope>
    <source>
        <strain evidence="7">Mnat18</strain>
        <strain evidence="8">Mnat19</strain>
        <strain evidence="10">Mnat2</strain>
        <strain evidence="9">Mnat29</strain>
        <strain evidence="11">Mnat33</strain>
    </source>
</reference>
<evidence type="ECO:0000313" key="8">
    <source>
        <dbReference type="EMBL" id="WEG69228.1"/>
    </source>
</evidence>
<evidence type="ECO:0000256" key="6">
    <source>
        <dbReference type="ARBA" id="ARBA00023219"/>
    </source>
</evidence>
<dbReference type="EMBL" id="OP429125">
    <property type="protein sequence ID" value="WEG69367.1"/>
    <property type="molecule type" value="Genomic_DNA"/>
</dbReference>
<keyword evidence="3" id="KW-1188">Viral release from host cell</keyword>
<evidence type="ECO:0000256" key="1">
    <source>
        <dbReference type="ARBA" id="ARBA00022561"/>
    </source>
</evidence>
<dbReference type="EMBL" id="OP429127">
    <property type="protein sequence ID" value="WEG69643.1"/>
    <property type="molecule type" value="Genomic_DNA"/>
</dbReference>
<dbReference type="EMBL" id="OP429123">
    <property type="protein sequence ID" value="WEG69090.1"/>
    <property type="molecule type" value="Genomic_DNA"/>
</dbReference>
<keyword evidence="4" id="KW-0946">Virion</keyword>
<evidence type="ECO:0000313" key="10">
    <source>
        <dbReference type="EMBL" id="WEG69505.1"/>
    </source>
</evidence>
<evidence type="ECO:0000313" key="7">
    <source>
        <dbReference type="EMBL" id="WEG69090.1"/>
    </source>
</evidence>
<dbReference type="Pfam" id="PF04559">
    <property type="entry name" value="Herpes_UL17"/>
    <property type="match status" value="1"/>
</dbReference>
<evidence type="ECO:0000256" key="3">
    <source>
        <dbReference type="ARBA" id="ARBA00022612"/>
    </source>
</evidence>
<name>A0A9Y1N7V3_9BETA</name>
<gene>
    <name evidence="8" type="primary">M93</name>
</gene>
<dbReference type="InterPro" id="IPR007640">
    <property type="entry name" value="UL17-like"/>
</dbReference>
<dbReference type="GO" id="GO:0051276">
    <property type="term" value="P:chromosome organization"/>
    <property type="evidence" value="ECO:0007669"/>
    <property type="project" value="InterPro"/>
</dbReference>
<dbReference type="GO" id="GO:0019028">
    <property type="term" value="C:viral capsid"/>
    <property type="evidence" value="ECO:0007669"/>
    <property type="project" value="UniProtKB-KW"/>
</dbReference>
<accession>A0A9Y1N7V3</accession>
<dbReference type="EMBL" id="OP429126">
    <property type="protein sequence ID" value="WEG69505.1"/>
    <property type="molecule type" value="Genomic_DNA"/>
</dbReference>
<protein>
    <submittedName>
        <fullName evidence="8">DNA packaging tegument protein UL17</fullName>
    </submittedName>
</protein>
<evidence type="ECO:0000313" key="9">
    <source>
        <dbReference type="EMBL" id="WEG69367.1"/>
    </source>
</evidence>
<evidence type="ECO:0000256" key="4">
    <source>
        <dbReference type="ARBA" id="ARBA00022844"/>
    </source>
</evidence>
<keyword evidence="6" id="KW-0231">Viral genome packaging</keyword>
<organism evidence="8">
    <name type="scientific">Mastomys natalensis cytomegalovirus 2</name>
    <dbReference type="NCBI Taxonomy" id="2973540"/>
    <lineage>
        <taxon>Viruses</taxon>
        <taxon>Duplodnaviria</taxon>
        <taxon>Heunggongvirae</taxon>
        <taxon>Peploviricota</taxon>
        <taxon>Herviviricetes</taxon>
        <taxon>Herpesvirales</taxon>
        <taxon>Orthoherpesviridae</taxon>
        <taxon>Betaherpesvirinae</taxon>
        <taxon>Muromegalovirus</taxon>
    </lineage>
</organism>
<keyword evidence="5" id="KW-0426">Late protein</keyword>
<proteinExistence type="predicted"/>
<evidence type="ECO:0000256" key="2">
    <source>
        <dbReference type="ARBA" id="ARBA00022562"/>
    </source>
</evidence>
<keyword evidence="2" id="KW-1048">Host nucleus</keyword>
<keyword evidence="1" id="KW-0167">Capsid protein</keyword>